<dbReference type="Proteomes" id="UP000274695">
    <property type="component" value="Unassembled WGS sequence"/>
</dbReference>
<name>A0ABX9W6E7_9GAMM</name>
<dbReference type="PANTHER" id="PTHR36966">
    <property type="entry name" value="REP-ASSOCIATED TYROSINE TRANSPOSASE"/>
    <property type="match status" value="1"/>
</dbReference>
<dbReference type="EMBL" id="RHGB01000002">
    <property type="protein sequence ID" value="RNL67227.1"/>
    <property type="molecule type" value="Genomic_DNA"/>
</dbReference>
<dbReference type="Gene3D" id="3.30.70.1290">
    <property type="entry name" value="Transposase IS200-like"/>
    <property type="match status" value="1"/>
</dbReference>
<dbReference type="NCBIfam" id="NF047646">
    <property type="entry name" value="REP_Tyr_transpos"/>
    <property type="match status" value="1"/>
</dbReference>
<dbReference type="RefSeq" id="WP_123181448.1">
    <property type="nucleotide sequence ID" value="NZ_RHGB01000002.1"/>
</dbReference>
<evidence type="ECO:0000259" key="1">
    <source>
        <dbReference type="SMART" id="SM01321"/>
    </source>
</evidence>
<proteinExistence type="predicted"/>
<gene>
    <name evidence="2" type="ORF">D0911_03095</name>
</gene>
<dbReference type="SUPFAM" id="SSF143422">
    <property type="entry name" value="Transposase IS200-like"/>
    <property type="match status" value="1"/>
</dbReference>
<dbReference type="PANTHER" id="PTHR36966:SF1">
    <property type="entry name" value="REP-ASSOCIATED TYROSINE TRANSPOSASE"/>
    <property type="match status" value="1"/>
</dbReference>
<feature type="domain" description="Transposase IS200-like" evidence="1">
    <location>
        <begin position="17"/>
        <end position="129"/>
    </location>
</feature>
<accession>A0ABX9W6E7</accession>
<dbReference type="SMART" id="SM01321">
    <property type="entry name" value="Y1_Tnp"/>
    <property type="match status" value="1"/>
</dbReference>
<evidence type="ECO:0000313" key="2">
    <source>
        <dbReference type="EMBL" id="RNL67227.1"/>
    </source>
</evidence>
<protein>
    <submittedName>
        <fullName evidence="2">Transposase</fullName>
    </submittedName>
</protein>
<dbReference type="InterPro" id="IPR002686">
    <property type="entry name" value="Transposase_17"/>
</dbReference>
<dbReference type="InterPro" id="IPR052715">
    <property type="entry name" value="RAYT_transposase"/>
</dbReference>
<sequence>MNNPPKGSSLRLGRRSLPGQAYLITTCTAHRQPYFNNFWIGRGVVSALREVEAATTLAFVVMPDHLHWLMVLHGNASLSRTVQFLKTRSAQNVKCLVACDGGIWQRGFHDRALRRDDDVVAAARYIVANPLRAGLVENVGEYALWDAIYF</sequence>
<keyword evidence="3" id="KW-1185">Reference proteome</keyword>
<reference evidence="2 3" key="1">
    <citation type="submission" date="2018-10" db="EMBL/GenBank/DDBJ databases">
        <title>Draft genome sequence of Zhongshania sp. DSW25-10.</title>
        <authorList>
            <person name="Oh J."/>
        </authorList>
    </citation>
    <scope>NUCLEOTIDE SEQUENCE [LARGE SCALE GENOMIC DNA]</scope>
    <source>
        <strain evidence="2 3">DSW25-10</strain>
    </source>
</reference>
<organism evidence="2 3">
    <name type="scientific">Zhongshania marina</name>
    <dbReference type="NCBI Taxonomy" id="2304603"/>
    <lineage>
        <taxon>Bacteria</taxon>
        <taxon>Pseudomonadati</taxon>
        <taxon>Pseudomonadota</taxon>
        <taxon>Gammaproteobacteria</taxon>
        <taxon>Cellvibrionales</taxon>
        <taxon>Spongiibacteraceae</taxon>
        <taxon>Zhongshania</taxon>
    </lineage>
</organism>
<dbReference type="InterPro" id="IPR036515">
    <property type="entry name" value="Transposase_17_sf"/>
</dbReference>
<comment type="caution">
    <text evidence="2">The sequence shown here is derived from an EMBL/GenBank/DDBJ whole genome shotgun (WGS) entry which is preliminary data.</text>
</comment>
<dbReference type="Pfam" id="PF01797">
    <property type="entry name" value="Y1_Tnp"/>
    <property type="match status" value="1"/>
</dbReference>
<evidence type="ECO:0000313" key="3">
    <source>
        <dbReference type="Proteomes" id="UP000274695"/>
    </source>
</evidence>